<dbReference type="EMBL" id="CAJRAF010000002">
    <property type="protein sequence ID" value="CAG5006362.1"/>
    <property type="molecule type" value="Genomic_DNA"/>
</dbReference>
<dbReference type="SUPFAM" id="SSF55040">
    <property type="entry name" value="Molybdenum cofactor biosynthesis protein C, MoaC"/>
    <property type="match status" value="1"/>
</dbReference>
<keyword evidence="6" id="KW-1185">Reference proteome</keyword>
<dbReference type="InterPro" id="IPR036425">
    <property type="entry name" value="MoaB/Mog-like_dom_sf"/>
</dbReference>
<dbReference type="CDD" id="cd00886">
    <property type="entry name" value="MogA_MoaB"/>
    <property type="match status" value="1"/>
</dbReference>
<dbReference type="InterPro" id="IPR001453">
    <property type="entry name" value="MoaB/Mog_dom"/>
</dbReference>
<gene>
    <name evidence="5" type="primary">moaC</name>
    <name evidence="5" type="ORF">DYBT9275_03803</name>
</gene>
<dbReference type="PIRSF" id="PIRSF036594">
    <property type="entry name" value="MoaC_MogA"/>
    <property type="match status" value="1"/>
</dbReference>
<dbReference type="Pfam" id="PF01967">
    <property type="entry name" value="MoaC"/>
    <property type="match status" value="1"/>
</dbReference>
<dbReference type="SMART" id="SM00852">
    <property type="entry name" value="MoCF_biosynth"/>
    <property type="match status" value="1"/>
</dbReference>
<comment type="function">
    <text evidence="3">Catalyzes the conversion of (8S)-3',8-cyclo-7,8-dihydroguanosine 5'-triphosphate to cyclic pyranopterin monophosphate (cPMP).</text>
</comment>
<dbReference type="NCBIfam" id="NF002947">
    <property type="entry name" value="PRK03604.1"/>
    <property type="match status" value="1"/>
</dbReference>
<dbReference type="Proteomes" id="UP000680038">
    <property type="component" value="Unassembled WGS sequence"/>
</dbReference>
<dbReference type="SUPFAM" id="SSF53218">
    <property type="entry name" value="Molybdenum cofactor biosynthesis proteins"/>
    <property type="match status" value="1"/>
</dbReference>
<dbReference type="PANTHER" id="PTHR43764:SF1">
    <property type="entry name" value="MOLYBDOPTERIN MOLYBDOTRANSFERASE"/>
    <property type="match status" value="1"/>
</dbReference>
<dbReference type="Gene3D" id="3.40.980.10">
    <property type="entry name" value="MoaB/Mog-like domain"/>
    <property type="match status" value="1"/>
</dbReference>
<dbReference type="InterPro" id="IPR036522">
    <property type="entry name" value="MoaC_sf"/>
</dbReference>
<dbReference type="NCBIfam" id="TIGR00581">
    <property type="entry name" value="moaC"/>
    <property type="match status" value="1"/>
</dbReference>
<dbReference type="InterPro" id="IPR002820">
    <property type="entry name" value="Mopterin_CF_biosynth-C_dom"/>
</dbReference>
<evidence type="ECO:0000256" key="1">
    <source>
        <dbReference type="ARBA" id="ARBA00005046"/>
    </source>
</evidence>
<protein>
    <submittedName>
        <fullName evidence="5">Cyclic pyranopterin monophosphate synthase</fullName>
    </submittedName>
</protein>
<dbReference type="GO" id="GO:0006777">
    <property type="term" value="P:Mo-molybdopterin cofactor biosynthetic process"/>
    <property type="evidence" value="ECO:0007669"/>
    <property type="project" value="UniProtKB-KW"/>
</dbReference>
<dbReference type="AlphaFoldDB" id="A0A916JE43"/>
<name>A0A916JE43_9BACT</name>
<dbReference type="InterPro" id="IPR023045">
    <property type="entry name" value="MoaC"/>
</dbReference>
<feature type="domain" description="MoaB/Mog" evidence="4">
    <location>
        <begin position="149"/>
        <end position="292"/>
    </location>
</feature>
<dbReference type="RefSeq" id="WP_215240248.1">
    <property type="nucleotide sequence ID" value="NZ_CAJRAF010000002.1"/>
</dbReference>
<evidence type="ECO:0000256" key="2">
    <source>
        <dbReference type="ARBA" id="ARBA00023150"/>
    </source>
</evidence>
<dbReference type="PANTHER" id="PTHR43764">
    <property type="entry name" value="MOLYBDENUM COFACTOR BIOSYNTHESIS"/>
    <property type="match status" value="1"/>
</dbReference>
<comment type="caution">
    <text evidence="5">The sequence shown here is derived from an EMBL/GenBank/DDBJ whole genome shotgun (WGS) entry which is preliminary data.</text>
</comment>
<dbReference type="Gene3D" id="3.30.70.640">
    <property type="entry name" value="Molybdopterin cofactor biosynthesis C (MoaC) domain"/>
    <property type="match status" value="1"/>
</dbReference>
<keyword evidence="2" id="KW-0501">Molybdenum cofactor biosynthesis</keyword>
<evidence type="ECO:0000259" key="4">
    <source>
        <dbReference type="SMART" id="SM00852"/>
    </source>
</evidence>
<sequence length="308" mass="33600">MVDITHKTNTLRIATAQAIVQVSKQETIDAISERRVPKGDVFEMAKAAGFLAVKKTPDLLPDCHPIPVEFTGVNYRVEGLTIVIELTVKTIYKTGVEVEAMHGASVVALTMYDMLKPIDKGVEIRNIRLLEKKGGKSDRKPVPENLKTAVIVCSDTLSKGIGEDKSGKRIIEKLDKMGIAVKDYSIIPDDKQAIQEKIKSLCSLSYQMILVTGGTGLSPRDVTPEAVTELIDRQIPGIAETARYYGQERMPTSMLSRSVGGLIGDTLVVTMPGSTGGVTEYMDALFPHILHVFSVMEGNKHAPDTLIH</sequence>
<reference evidence="5" key="1">
    <citation type="submission" date="2021-04" db="EMBL/GenBank/DDBJ databases">
        <authorList>
            <person name="Rodrigo-Torres L."/>
            <person name="Arahal R. D."/>
            <person name="Lucena T."/>
        </authorList>
    </citation>
    <scope>NUCLEOTIDE SEQUENCE</scope>
    <source>
        <strain evidence="5">CECT 9275</strain>
    </source>
</reference>
<organism evidence="5 6">
    <name type="scientific">Dyadobacter helix</name>
    <dbReference type="NCBI Taxonomy" id="2822344"/>
    <lineage>
        <taxon>Bacteria</taxon>
        <taxon>Pseudomonadati</taxon>
        <taxon>Bacteroidota</taxon>
        <taxon>Cytophagia</taxon>
        <taxon>Cytophagales</taxon>
        <taxon>Spirosomataceae</taxon>
        <taxon>Dyadobacter</taxon>
    </lineage>
</organism>
<accession>A0A916JE43</accession>
<proteinExistence type="predicted"/>
<dbReference type="InterPro" id="IPR012247">
    <property type="entry name" value="MoaC_MogA"/>
</dbReference>
<comment type="pathway">
    <text evidence="1">Cofactor biosynthesis; molybdopterin biosynthesis.</text>
</comment>
<evidence type="ECO:0000313" key="5">
    <source>
        <dbReference type="EMBL" id="CAG5006362.1"/>
    </source>
</evidence>
<evidence type="ECO:0000256" key="3">
    <source>
        <dbReference type="ARBA" id="ARBA00055087"/>
    </source>
</evidence>
<dbReference type="NCBIfam" id="TIGR00177">
    <property type="entry name" value="molyb_syn"/>
    <property type="match status" value="1"/>
</dbReference>
<dbReference type="InterPro" id="IPR051920">
    <property type="entry name" value="MPT_Adenylyltrnsfr/MoaC-Rel"/>
</dbReference>
<dbReference type="Pfam" id="PF00994">
    <property type="entry name" value="MoCF_biosynth"/>
    <property type="match status" value="1"/>
</dbReference>
<evidence type="ECO:0000313" key="6">
    <source>
        <dbReference type="Proteomes" id="UP000680038"/>
    </source>
</evidence>